<sequence>MLRIPETAVCNKARDQTLAPKWRGRGGRGVGGGGGGGGGDWARTIDARGRGGGGDGGAGAGAGAGEGVGRERPPTPYARPPPQVVVAAYDATRLHNEHELRLAVSGVLLRGDILRGGDTLLVLGVLHTVSNPMGYQTKACTDSFAGTSSRYLDEEVLKKVEFYESRLLDSAEKCKEVGVTLKVKITAGTPTKKVVLQEVFSSKASWVILDRHLRRDLKFYEKHVPCKVALIQDSLSVELLKPFHTNASRKVVSEHMAFCSKDRFVQTNSDEVENANCKRSIISSVSYFASLSSQDSSDILGGSMTSSSSLRSQNQSVISYEESQSSKQLGKYPDGDHKITYGSQSLRSQDSFAFQYDSLEKPILCAVCGLRSILYIKESMKFRFSEIQAATSNFSEENLLGEGGFGHVYKGQLKDGQMIAAKLRKEASTQGYSEFFSEVHVLSFARHRNIVMLLGYCCKENYNILVYEYICNKSLEWHLFSESADLLEWHKRHAIAVGIAKGLRFLHEECRAGPIIHRDLRPSNILLTHDFVPMLGDFGLAKWKTNNDSFQTRVLGSTGYLAPEYAEYGIVSVRTDVYAFGIVLFQLISGKRVLDEQEGQSHHILQWAEPLVESLALHELIDPRIGDSYDTYALYRLAKAAFLCVRRNPELRPSMGEVVRLLEAADDHARHLTQQFIPHYTK</sequence>
<dbReference type="InterPro" id="IPR000719">
    <property type="entry name" value="Prot_kinase_dom"/>
</dbReference>
<dbReference type="Pfam" id="PF00069">
    <property type="entry name" value="Pkinase"/>
    <property type="match status" value="1"/>
</dbReference>
<evidence type="ECO:0000256" key="4">
    <source>
        <dbReference type="SAM" id="MobiDB-lite"/>
    </source>
</evidence>
<keyword evidence="2 3" id="KW-0067">ATP-binding</keyword>
<feature type="domain" description="Protein kinase" evidence="5">
    <location>
        <begin position="394"/>
        <end position="677"/>
    </location>
</feature>
<dbReference type="PROSITE" id="PS00109">
    <property type="entry name" value="PROTEIN_KINASE_TYR"/>
    <property type="match status" value="1"/>
</dbReference>
<evidence type="ECO:0000259" key="5">
    <source>
        <dbReference type="PROSITE" id="PS50011"/>
    </source>
</evidence>
<dbReference type="EMBL" id="LR862138">
    <property type="protein sequence ID" value="CAD1818191.1"/>
    <property type="molecule type" value="Genomic_DNA"/>
</dbReference>
<dbReference type="Gene3D" id="3.30.200.20">
    <property type="entry name" value="Phosphorylase Kinase, domain 1"/>
    <property type="match status" value="1"/>
</dbReference>
<organism evidence="6">
    <name type="scientific">Ananas comosus var. bracteatus</name>
    <name type="common">red pineapple</name>
    <dbReference type="NCBI Taxonomy" id="296719"/>
    <lineage>
        <taxon>Eukaryota</taxon>
        <taxon>Viridiplantae</taxon>
        <taxon>Streptophyta</taxon>
        <taxon>Embryophyta</taxon>
        <taxon>Tracheophyta</taxon>
        <taxon>Spermatophyta</taxon>
        <taxon>Magnoliopsida</taxon>
        <taxon>Liliopsida</taxon>
        <taxon>Poales</taxon>
        <taxon>Bromeliaceae</taxon>
        <taxon>Bromelioideae</taxon>
        <taxon>Ananas</taxon>
    </lineage>
</organism>
<dbReference type="SUPFAM" id="SSF56112">
    <property type="entry name" value="Protein kinase-like (PK-like)"/>
    <property type="match status" value="1"/>
</dbReference>
<gene>
    <name evidence="6" type="ORF">CB5_LOCUS1402</name>
</gene>
<evidence type="ECO:0000256" key="2">
    <source>
        <dbReference type="ARBA" id="ARBA00022840"/>
    </source>
</evidence>
<feature type="region of interest" description="Disordered" evidence="4">
    <location>
        <begin position="15"/>
        <end position="81"/>
    </location>
</feature>
<dbReference type="FunFam" id="3.30.200.20:FF:000162">
    <property type="entry name" value="Adenine nucleotide alpha hydrolase-like domain kinase"/>
    <property type="match status" value="1"/>
</dbReference>
<protein>
    <recommendedName>
        <fullName evidence="5">Protein kinase domain-containing protein</fullName>
    </recommendedName>
</protein>
<dbReference type="PROSITE" id="PS50011">
    <property type="entry name" value="PROTEIN_KINASE_DOM"/>
    <property type="match status" value="1"/>
</dbReference>
<evidence type="ECO:0000256" key="1">
    <source>
        <dbReference type="ARBA" id="ARBA00022741"/>
    </source>
</evidence>
<dbReference type="InterPro" id="IPR020635">
    <property type="entry name" value="Tyr_kinase_cat_dom"/>
</dbReference>
<dbReference type="SMART" id="SM00219">
    <property type="entry name" value="TyrKc"/>
    <property type="match status" value="1"/>
</dbReference>
<dbReference type="InterPro" id="IPR017441">
    <property type="entry name" value="Protein_kinase_ATP_BS"/>
</dbReference>
<proteinExistence type="predicted"/>
<feature type="compositionally biased region" description="Gly residues" evidence="4">
    <location>
        <begin position="27"/>
        <end position="40"/>
    </location>
</feature>
<evidence type="ECO:0000256" key="3">
    <source>
        <dbReference type="PROSITE-ProRule" id="PRU10141"/>
    </source>
</evidence>
<dbReference type="Gene3D" id="1.10.510.10">
    <property type="entry name" value="Transferase(Phosphotransferase) domain 1"/>
    <property type="match status" value="1"/>
</dbReference>
<accession>A0A6V7NHW9</accession>
<feature type="compositionally biased region" description="Gly residues" evidence="4">
    <location>
        <begin position="50"/>
        <end position="67"/>
    </location>
</feature>
<dbReference type="PROSITE" id="PS00107">
    <property type="entry name" value="PROTEIN_KINASE_ATP"/>
    <property type="match status" value="1"/>
</dbReference>
<reference evidence="6" key="1">
    <citation type="submission" date="2020-07" db="EMBL/GenBank/DDBJ databases">
        <authorList>
            <person name="Lin J."/>
        </authorList>
    </citation>
    <scope>NUCLEOTIDE SEQUENCE</scope>
</reference>
<dbReference type="InterPro" id="IPR011009">
    <property type="entry name" value="Kinase-like_dom_sf"/>
</dbReference>
<keyword evidence="1 3" id="KW-0547">Nucleotide-binding</keyword>
<evidence type="ECO:0000313" key="6">
    <source>
        <dbReference type="EMBL" id="CAD1818191.1"/>
    </source>
</evidence>
<dbReference type="PANTHER" id="PTHR47989">
    <property type="entry name" value="OS01G0750732 PROTEIN"/>
    <property type="match status" value="1"/>
</dbReference>
<dbReference type="GO" id="GO:0004713">
    <property type="term" value="F:protein tyrosine kinase activity"/>
    <property type="evidence" value="ECO:0007669"/>
    <property type="project" value="InterPro"/>
</dbReference>
<dbReference type="GO" id="GO:0005524">
    <property type="term" value="F:ATP binding"/>
    <property type="evidence" value="ECO:0007669"/>
    <property type="project" value="UniProtKB-UniRule"/>
</dbReference>
<dbReference type="InterPro" id="IPR008266">
    <property type="entry name" value="Tyr_kinase_AS"/>
</dbReference>
<dbReference type="PANTHER" id="PTHR47989:SF14">
    <property type="entry name" value="INACTIVE PROTEIN KINASE SELMODRAFT_444075"/>
    <property type="match status" value="1"/>
</dbReference>
<name>A0A6V7NHW9_ANACO</name>
<feature type="binding site" evidence="3">
    <location>
        <position position="422"/>
    </location>
    <ligand>
        <name>ATP</name>
        <dbReference type="ChEBI" id="CHEBI:30616"/>
    </ligand>
</feature>
<dbReference type="FunFam" id="1.10.510.10:FF:000095">
    <property type="entry name" value="protein STRUBBELIG-RECEPTOR FAMILY 8"/>
    <property type="match status" value="1"/>
</dbReference>
<dbReference type="AlphaFoldDB" id="A0A6V7NHW9"/>